<evidence type="ECO:0008006" key="4">
    <source>
        <dbReference type="Google" id="ProtNLM"/>
    </source>
</evidence>
<keyword evidence="1" id="KW-1133">Transmembrane helix</keyword>
<protein>
    <recommendedName>
        <fullName evidence="4">Multipass membrane protein</fullName>
    </recommendedName>
</protein>
<sequence length="110" mass="11995">MANPRKVYTEVLNNYVTIILVVLLIMGIMGVLAIPYYVSPITYSNGGSPSGVGYLILGIILVTMIISSVVLLERDSKEFGGALLVFSLIILTIIVWELYGLGDVSNIFRI</sequence>
<feature type="transmembrane region" description="Helical" evidence="1">
    <location>
        <begin position="51"/>
        <end position="72"/>
    </location>
</feature>
<evidence type="ECO:0000256" key="1">
    <source>
        <dbReference type="SAM" id="Phobius"/>
    </source>
</evidence>
<accession>A0A1W6JZK4</accession>
<keyword evidence="1" id="KW-0812">Transmembrane</keyword>
<evidence type="ECO:0000313" key="3">
    <source>
        <dbReference type="Proteomes" id="UP000193404"/>
    </source>
</evidence>
<organism evidence="2 3">
    <name type="scientific">Acidianus manzaensis</name>
    <dbReference type="NCBI Taxonomy" id="282676"/>
    <lineage>
        <taxon>Archaea</taxon>
        <taxon>Thermoproteota</taxon>
        <taxon>Thermoprotei</taxon>
        <taxon>Sulfolobales</taxon>
        <taxon>Sulfolobaceae</taxon>
        <taxon>Acidianus</taxon>
    </lineage>
</organism>
<gene>
    <name evidence="2" type="ORF">B6F84_06300</name>
</gene>
<dbReference type="RefSeq" id="WP_148691462.1">
    <property type="nucleotide sequence ID" value="NZ_CP020477.1"/>
</dbReference>
<feature type="transmembrane region" description="Helical" evidence="1">
    <location>
        <begin position="12"/>
        <end position="39"/>
    </location>
</feature>
<reference evidence="2 3" key="1">
    <citation type="submission" date="2017-03" db="EMBL/GenBank/DDBJ databases">
        <title>Sulfur activation and transportation mechanism of thermophilic Archaea Acidianus manzaensis YN-25.</title>
        <authorList>
            <person name="Ma Y."/>
            <person name="Yang Y."/>
            <person name="Xia J."/>
        </authorList>
    </citation>
    <scope>NUCLEOTIDE SEQUENCE [LARGE SCALE GENOMIC DNA]</scope>
    <source>
        <strain evidence="2 3">YN-25</strain>
    </source>
</reference>
<dbReference type="GeneID" id="41590514"/>
<dbReference type="OrthoDB" id="43317at2157"/>
<keyword evidence="3" id="KW-1185">Reference proteome</keyword>
<proteinExistence type="predicted"/>
<feature type="transmembrane region" description="Helical" evidence="1">
    <location>
        <begin position="79"/>
        <end position="99"/>
    </location>
</feature>
<keyword evidence="1" id="KW-0472">Membrane</keyword>
<dbReference type="AlphaFoldDB" id="A0A1W6JZK4"/>
<dbReference type="KEGG" id="aman:B6F84_06300"/>
<evidence type="ECO:0000313" key="2">
    <source>
        <dbReference type="EMBL" id="ARM75688.1"/>
    </source>
</evidence>
<dbReference type="STRING" id="282676.B6F84_06300"/>
<dbReference type="Proteomes" id="UP000193404">
    <property type="component" value="Chromosome"/>
</dbReference>
<dbReference type="EMBL" id="CP020477">
    <property type="protein sequence ID" value="ARM75688.1"/>
    <property type="molecule type" value="Genomic_DNA"/>
</dbReference>
<name>A0A1W6JZK4_9CREN</name>